<evidence type="ECO:0000256" key="1">
    <source>
        <dbReference type="SAM" id="MobiDB-lite"/>
    </source>
</evidence>
<feature type="region of interest" description="Disordered" evidence="1">
    <location>
        <begin position="1"/>
        <end position="36"/>
    </location>
</feature>
<evidence type="ECO:0008006" key="4">
    <source>
        <dbReference type="Google" id="ProtNLM"/>
    </source>
</evidence>
<sequence>MADNERDEHGRFAAGNHPVTGFHTNPERRGRFPGNRHSFSKAAQRLLDMTDSQLEAERKRTDLTQAERIALNMLDRATDTQDPQQLAAFKQLMDRAEGKPRTAAEEPAAYEPPIINIRFCDDNPGNHAD</sequence>
<dbReference type="EMBL" id="QSRZ01000003">
    <property type="protein sequence ID" value="RGL51021.1"/>
    <property type="molecule type" value="Genomic_DNA"/>
</dbReference>
<name>A0A3E4S6S7_BIFLN</name>
<feature type="compositionally biased region" description="Basic and acidic residues" evidence="1">
    <location>
        <begin position="1"/>
        <end position="11"/>
    </location>
</feature>
<evidence type="ECO:0000313" key="3">
    <source>
        <dbReference type="Proteomes" id="UP000261288"/>
    </source>
</evidence>
<accession>A0A3E4S6S7</accession>
<comment type="caution">
    <text evidence="2">The sequence shown here is derived from an EMBL/GenBank/DDBJ whole genome shotgun (WGS) entry which is preliminary data.</text>
</comment>
<gene>
    <name evidence="2" type="ORF">DXC63_03015</name>
</gene>
<protein>
    <recommendedName>
        <fullName evidence="4">DUF5681 domain-containing protein</fullName>
    </recommendedName>
</protein>
<organism evidence="2 3">
    <name type="scientific">Bifidobacterium longum</name>
    <dbReference type="NCBI Taxonomy" id="216816"/>
    <lineage>
        <taxon>Bacteria</taxon>
        <taxon>Bacillati</taxon>
        <taxon>Actinomycetota</taxon>
        <taxon>Actinomycetes</taxon>
        <taxon>Bifidobacteriales</taxon>
        <taxon>Bifidobacteriaceae</taxon>
        <taxon>Bifidobacterium</taxon>
    </lineage>
</organism>
<dbReference type="AlphaFoldDB" id="A0A3E4S6S7"/>
<dbReference type="RefSeq" id="WP_117711959.1">
    <property type="nucleotide sequence ID" value="NZ_CP139149.1"/>
</dbReference>
<evidence type="ECO:0000313" key="2">
    <source>
        <dbReference type="EMBL" id="RGL51021.1"/>
    </source>
</evidence>
<proteinExistence type="predicted"/>
<dbReference type="Proteomes" id="UP000261288">
    <property type="component" value="Unassembled WGS sequence"/>
</dbReference>
<reference evidence="2 3" key="1">
    <citation type="submission" date="2018-08" db="EMBL/GenBank/DDBJ databases">
        <title>A genome reference for cultivated species of the human gut microbiota.</title>
        <authorList>
            <person name="Zou Y."/>
            <person name="Xue W."/>
            <person name="Luo G."/>
        </authorList>
    </citation>
    <scope>NUCLEOTIDE SEQUENCE [LARGE SCALE GENOMIC DNA]</scope>
    <source>
        <strain evidence="2 3">TF06-45A</strain>
    </source>
</reference>